<dbReference type="VEuPathDB" id="VectorBase:HLOH_047270"/>
<proteinExistence type="predicted"/>
<gene>
    <name evidence="2" type="ORF">HPB48_017670</name>
</gene>
<accession>A0A9J6FV46</accession>
<dbReference type="AlphaFoldDB" id="A0A9J6FV46"/>
<comment type="caution">
    <text evidence="2">The sequence shown here is derived from an EMBL/GenBank/DDBJ whole genome shotgun (WGS) entry which is preliminary data.</text>
</comment>
<feature type="region of interest" description="Disordered" evidence="1">
    <location>
        <begin position="115"/>
        <end position="134"/>
    </location>
</feature>
<name>A0A9J6FV46_HAELO</name>
<keyword evidence="3" id="KW-1185">Reference proteome</keyword>
<dbReference type="EMBL" id="JABSTR010000004">
    <property type="protein sequence ID" value="KAH9366671.1"/>
    <property type="molecule type" value="Genomic_DNA"/>
</dbReference>
<evidence type="ECO:0000256" key="1">
    <source>
        <dbReference type="SAM" id="MobiDB-lite"/>
    </source>
</evidence>
<reference evidence="2 3" key="1">
    <citation type="journal article" date="2020" name="Cell">
        <title>Large-Scale Comparative Analyses of Tick Genomes Elucidate Their Genetic Diversity and Vector Capacities.</title>
        <authorList>
            <consortium name="Tick Genome and Microbiome Consortium (TIGMIC)"/>
            <person name="Jia N."/>
            <person name="Wang J."/>
            <person name="Shi W."/>
            <person name="Du L."/>
            <person name="Sun Y."/>
            <person name="Zhan W."/>
            <person name="Jiang J.F."/>
            <person name="Wang Q."/>
            <person name="Zhang B."/>
            <person name="Ji P."/>
            <person name="Bell-Sakyi L."/>
            <person name="Cui X.M."/>
            <person name="Yuan T.T."/>
            <person name="Jiang B.G."/>
            <person name="Yang W.F."/>
            <person name="Lam T.T."/>
            <person name="Chang Q.C."/>
            <person name="Ding S.J."/>
            <person name="Wang X.J."/>
            <person name="Zhu J.G."/>
            <person name="Ruan X.D."/>
            <person name="Zhao L."/>
            <person name="Wei J.T."/>
            <person name="Ye R.Z."/>
            <person name="Que T.C."/>
            <person name="Du C.H."/>
            <person name="Zhou Y.H."/>
            <person name="Cheng J.X."/>
            <person name="Dai P.F."/>
            <person name="Guo W.B."/>
            <person name="Han X.H."/>
            <person name="Huang E.J."/>
            <person name="Li L.F."/>
            <person name="Wei W."/>
            <person name="Gao Y.C."/>
            <person name="Liu J.Z."/>
            <person name="Shao H.Z."/>
            <person name="Wang X."/>
            <person name="Wang C.C."/>
            <person name="Yang T.C."/>
            <person name="Huo Q.B."/>
            <person name="Li W."/>
            <person name="Chen H.Y."/>
            <person name="Chen S.E."/>
            <person name="Zhou L.G."/>
            <person name="Ni X.B."/>
            <person name="Tian J.H."/>
            <person name="Sheng Y."/>
            <person name="Liu T."/>
            <person name="Pan Y.S."/>
            <person name="Xia L.Y."/>
            <person name="Li J."/>
            <person name="Zhao F."/>
            <person name="Cao W.C."/>
        </authorList>
    </citation>
    <scope>NUCLEOTIDE SEQUENCE [LARGE SCALE GENOMIC DNA]</scope>
    <source>
        <strain evidence="2">HaeL-2018</strain>
    </source>
</reference>
<dbReference type="Proteomes" id="UP000821853">
    <property type="component" value="Chromosome 2"/>
</dbReference>
<evidence type="ECO:0000313" key="3">
    <source>
        <dbReference type="Proteomes" id="UP000821853"/>
    </source>
</evidence>
<sequence length="134" mass="14683">MQVGALLCFRAFAFSRSLPLRSADRPVRHSCSRDVSRYSYPENPFRAGLPATLLYCFRCSIPPSIAPQLSSFTSSSSSVSASYVFALVMRLFFRLLVRRRAGPVYLPSVPSAFADGRAPNAESGPPGPLFESRS</sequence>
<evidence type="ECO:0000313" key="2">
    <source>
        <dbReference type="EMBL" id="KAH9366671.1"/>
    </source>
</evidence>
<protein>
    <submittedName>
        <fullName evidence="2">Uncharacterized protein</fullName>
    </submittedName>
</protein>
<organism evidence="2 3">
    <name type="scientific">Haemaphysalis longicornis</name>
    <name type="common">Bush tick</name>
    <dbReference type="NCBI Taxonomy" id="44386"/>
    <lineage>
        <taxon>Eukaryota</taxon>
        <taxon>Metazoa</taxon>
        <taxon>Ecdysozoa</taxon>
        <taxon>Arthropoda</taxon>
        <taxon>Chelicerata</taxon>
        <taxon>Arachnida</taxon>
        <taxon>Acari</taxon>
        <taxon>Parasitiformes</taxon>
        <taxon>Ixodida</taxon>
        <taxon>Ixodoidea</taxon>
        <taxon>Ixodidae</taxon>
        <taxon>Haemaphysalinae</taxon>
        <taxon>Haemaphysalis</taxon>
    </lineage>
</organism>